<proteinExistence type="inferred from homology"/>
<evidence type="ECO:0000256" key="1">
    <source>
        <dbReference type="ARBA" id="ARBA00007169"/>
    </source>
</evidence>
<comment type="caution">
    <text evidence="3">The sequence shown here is derived from an EMBL/GenBank/DDBJ whole genome shotgun (WGS) entry which is preliminary data.</text>
</comment>
<feature type="domain" description="Thioesterase" evidence="2">
    <location>
        <begin position="2"/>
        <end position="196"/>
    </location>
</feature>
<gene>
    <name evidence="3" type="ORF">SAJA_12535</name>
</gene>
<dbReference type="InterPro" id="IPR001031">
    <property type="entry name" value="Thioesterase"/>
</dbReference>
<dbReference type="Pfam" id="PF00975">
    <property type="entry name" value="Thioesterase"/>
    <property type="match status" value="1"/>
</dbReference>
<organism evidence="3 4">
    <name type="scientific">Salinisphaera japonica YTM-1</name>
    <dbReference type="NCBI Taxonomy" id="1209778"/>
    <lineage>
        <taxon>Bacteria</taxon>
        <taxon>Pseudomonadati</taxon>
        <taxon>Pseudomonadota</taxon>
        <taxon>Gammaproteobacteria</taxon>
        <taxon>Salinisphaerales</taxon>
        <taxon>Salinisphaeraceae</taxon>
        <taxon>Salinisphaera</taxon>
    </lineage>
</organism>
<dbReference type="InterPro" id="IPR029058">
    <property type="entry name" value="AB_hydrolase_fold"/>
</dbReference>
<dbReference type="EMBL" id="AYKG01000045">
    <property type="protein sequence ID" value="ROO25652.1"/>
    <property type="molecule type" value="Genomic_DNA"/>
</dbReference>
<dbReference type="AlphaFoldDB" id="A0A423PJH4"/>
<dbReference type="Gene3D" id="3.40.50.1820">
    <property type="entry name" value="alpha/beta hydrolase"/>
    <property type="match status" value="1"/>
</dbReference>
<evidence type="ECO:0000313" key="4">
    <source>
        <dbReference type="Proteomes" id="UP000285310"/>
    </source>
</evidence>
<comment type="similarity">
    <text evidence="1">Belongs to the thioesterase family.</text>
</comment>
<dbReference type="InterPro" id="IPR012223">
    <property type="entry name" value="TEII"/>
</dbReference>
<protein>
    <recommendedName>
        <fullName evidence="2">Thioesterase domain-containing protein</fullName>
    </recommendedName>
</protein>
<keyword evidence="4" id="KW-1185">Reference proteome</keyword>
<reference evidence="3 4" key="1">
    <citation type="submission" date="2013-10" db="EMBL/GenBank/DDBJ databases">
        <title>Salinisphaera japonica YTM-1 Genome Sequencing.</title>
        <authorList>
            <person name="Lai Q."/>
            <person name="Li C."/>
            <person name="Shao Z."/>
        </authorList>
    </citation>
    <scope>NUCLEOTIDE SEQUENCE [LARGE SCALE GENOMIC DNA]</scope>
    <source>
        <strain evidence="3 4">YTM-1</strain>
    </source>
</reference>
<evidence type="ECO:0000313" key="3">
    <source>
        <dbReference type="EMBL" id="ROO25652.1"/>
    </source>
</evidence>
<dbReference type="GO" id="GO:0008610">
    <property type="term" value="P:lipid biosynthetic process"/>
    <property type="evidence" value="ECO:0007669"/>
    <property type="project" value="TreeGrafter"/>
</dbReference>
<dbReference type="PANTHER" id="PTHR11487:SF0">
    <property type="entry name" value="S-ACYL FATTY ACID SYNTHASE THIOESTERASE, MEDIUM CHAIN"/>
    <property type="match status" value="1"/>
</dbReference>
<name>A0A423PJH4_9GAMM</name>
<sequence>MHEPLLHSIDDVVDDFAWYIEHFADAGPRRLIYVGHSFGCYVAWAVQSAALRRAQLSSLEAELLVLACNTPLHLRENLLGETEFDKDSLQSSRHEWALSYLVRLNAIPAPILRDRRMLNIVVDAFLADITVADGLSFSCTELQISSPIISISARDDQATSEHERWREMTTGRTDHVVVSGGHFPAYDDLVPLWRQISHRL</sequence>
<dbReference type="SUPFAM" id="SSF53474">
    <property type="entry name" value="alpha/beta-Hydrolases"/>
    <property type="match status" value="1"/>
</dbReference>
<dbReference type="Proteomes" id="UP000285310">
    <property type="component" value="Unassembled WGS sequence"/>
</dbReference>
<dbReference type="InParanoid" id="A0A423PJH4"/>
<dbReference type="PANTHER" id="PTHR11487">
    <property type="entry name" value="THIOESTERASE"/>
    <property type="match status" value="1"/>
</dbReference>
<accession>A0A423PJH4</accession>
<evidence type="ECO:0000259" key="2">
    <source>
        <dbReference type="Pfam" id="PF00975"/>
    </source>
</evidence>